<keyword evidence="1" id="KW-0812">Transmembrane</keyword>
<evidence type="ECO:0000256" key="1">
    <source>
        <dbReference type="SAM" id="Phobius"/>
    </source>
</evidence>
<name>A0A1G6RKR7_9BRAD</name>
<dbReference type="Proteomes" id="UP000199245">
    <property type="component" value="Unassembled WGS sequence"/>
</dbReference>
<evidence type="ECO:0000313" key="2">
    <source>
        <dbReference type="EMBL" id="SDD05021.1"/>
    </source>
</evidence>
<dbReference type="AlphaFoldDB" id="A0A1G6RKR7"/>
<accession>A0A1G6RKR7</accession>
<protein>
    <submittedName>
        <fullName evidence="2">Uncharacterized protein</fullName>
    </submittedName>
</protein>
<sequence length="85" mass="9412">MIFEAIVVGVILLAVGYWATMFVMGRRDDVLHGKFVEEQPDTTPVRFMPHVARVRPAQAAPQPDGDSLQALLTVIKQDLHDAARS</sequence>
<dbReference type="EMBL" id="FMZW01000007">
    <property type="protein sequence ID" value="SDD05021.1"/>
    <property type="molecule type" value="Genomic_DNA"/>
</dbReference>
<feature type="transmembrane region" description="Helical" evidence="1">
    <location>
        <begin position="6"/>
        <end position="24"/>
    </location>
</feature>
<organism evidence="2 3">
    <name type="scientific">Bradyrhizobium brasilense</name>
    <dbReference type="NCBI Taxonomy" id="1419277"/>
    <lineage>
        <taxon>Bacteria</taxon>
        <taxon>Pseudomonadati</taxon>
        <taxon>Pseudomonadota</taxon>
        <taxon>Alphaproteobacteria</taxon>
        <taxon>Hyphomicrobiales</taxon>
        <taxon>Nitrobacteraceae</taxon>
        <taxon>Bradyrhizobium</taxon>
    </lineage>
</organism>
<reference evidence="2 3" key="1">
    <citation type="submission" date="2016-10" db="EMBL/GenBank/DDBJ databases">
        <authorList>
            <person name="de Groot N.N."/>
        </authorList>
    </citation>
    <scope>NUCLEOTIDE SEQUENCE [LARGE SCALE GENOMIC DNA]</scope>
    <source>
        <strain evidence="2 3">R5</strain>
    </source>
</reference>
<evidence type="ECO:0000313" key="3">
    <source>
        <dbReference type="Proteomes" id="UP000199245"/>
    </source>
</evidence>
<dbReference type="RefSeq" id="WP_092082141.1">
    <property type="nucleotide sequence ID" value="NZ_FMZW01000007.1"/>
</dbReference>
<keyword evidence="1" id="KW-0472">Membrane</keyword>
<proteinExistence type="predicted"/>
<keyword evidence="1" id="KW-1133">Transmembrane helix</keyword>
<gene>
    <name evidence="2" type="ORF">SAMN05216337_100734</name>
</gene>